<evidence type="ECO:0000313" key="3">
    <source>
        <dbReference type="Proteomes" id="UP000306602"/>
    </source>
</evidence>
<proteinExistence type="predicted"/>
<feature type="transmembrane region" description="Helical" evidence="1">
    <location>
        <begin position="289"/>
        <end position="310"/>
    </location>
</feature>
<gene>
    <name evidence="2" type="ORF">E4Z66_14220</name>
</gene>
<feature type="transmembrane region" description="Helical" evidence="1">
    <location>
        <begin position="12"/>
        <end position="38"/>
    </location>
</feature>
<comment type="caution">
    <text evidence="2">The sequence shown here is derived from an EMBL/GenBank/DDBJ whole genome shotgun (WGS) entry which is preliminary data.</text>
</comment>
<evidence type="ECO:0000313" key="2">
    <source>
        <dbReference type="EMBL" id="THH36283.1"/>
    </source>
</evidence>
<feature type="transmembrane region" description="Helical" evidence="1">
    <location>
        <begin position="362"/>
        <end position="383"/>
    </location>
</feature>
<accession>A0A4V3XKB6</accession>
<name>A0A4V3XKB6_9RHOB</name>
<keyword evidence="1" id="KW-1133">Transmembrane helix</keyword>
<feature type="transmembrane region" description="Helical" evidence="1">
    <location>
        <begin position="111"/>
        <end position="136"/>
    </location>
</feature>
<keyword evidence="1" id="KW-0812">Transmembrane</keyword>
<sequence length="402" mass="42860">MIPAEAIKDRYSPLYFLATLGAGGLMVTFFMYLMFWVPHLNQPVPIFEDILAAFMAGGMALQAAIVVAAIGIAVFAYLLVRTLIWNLRAFSAYRTTEAYTQLRQSNAETQLMAVPLALAMGVNGAFIVGLVFVPGLWTVVEYLFPLALIAFAAIGYYALRIMADFYGRVMTDGGLDCSKNNSFAQVLPAFAMAMVGVGLTAPAAMSTVPLTVGVSFILSSFFIVSAVLLAVVNLVLGMRAMMEHGANAESAPTLLVIVPLVTVISIALLRQQHGLHTQFGVHGGGGENFSLLTTMLMIQLAITGLGLTVLNRFGYLGEYVTGAARSVGSYALVCPGVALSVMTQFWLNKGLVAVGLVAKFSVAYLLISAVAIALQVAMIWLVFKLNAKHLRSEDAVAPVPAE</sequence>
<evidence type="ECO:0000256" key="1">
    <source>
        <dbReference type="SAM" id="Phobius"/>
    </source>
</evidence>
<feature type="transmembrane region" description="Helical" evidence="1">
    <location>
        <begin position="250"/>
        <end position="269"/>
    </location>
</feature>
<keyword evidence="1" id="KW-0472">Membrane</keyword>
<reference evidence="2 3" key="1">
    <citation type="submission" date="2019-04" db="EMBL/GenBank/DDBJ databases">
        <title>Shimia ponticola sp. nov., isolated from seawater.</title>
        <authorList>
            <person name="Kim Y.-O."/>
            <person name="Yoon J.-H."/>
        </authorList>
    </citation>
    <scope>NUCLEOTIDE SEQUENCE [LARGE SCALE GENOMIC DNA]</scope>
    <source>
        <strain evidence="2 3">MYP11</strain>
    </source>
</reference>
<dbReference type="NCBIfam" id="NF047644">
    <property type="entry name" value="TsoY_fam"/>
    <property type="match status" value="1"/>
</dbReference>
<feature type="transmembrane region" description="Helical" evidence="1">
    <location>
        <begin position="142"/>
        <end position="162"/>
    </location>
</feature>
<feature type="transmembrane region" description="Helical" evidence="1">
    <location>
        <begin position="322"/>
        <end position="342"/>
    </location>
</feature>
<protein>
    <submittedName>
        <fullName evidence="2">Uncharacterized protein</fullName>
    </submittedName>
</protein>
<dbReference type="OrthoDB" id="9156251at2"/>
<feature type="transmembrane region" description="Helical" evidence="1">
    <location>
        <begin position="183"/>
        <end position="204"/>
    </location>
</feature>
<dbReference type="AlphaFoldDB" id="A0A4V3XKB6"/>
<feature type="transmembrane region" description="Helical" evidence="1">
    <location>
        <begin position="216"/>
        <end position="238"/>
    </location>
</feature>
<dbReference type="EMBL" id="SRKY01000003">
    <property type="protein sequence ID" value="THH36283.1"/>
    <property type="molecule type" value="Genomic_DNA"/>
</dbReference>
<dbReference type="InterPro" id="IPR059133">
    <property type="entry name" value="TsoY-like"/>
</dbReference>
<dbReference type="Proteomes" id="UP000306602">
    <property type="component" value="Unassembled WGS sequence"/>
</dbReference>
<keyword evidence="3" id="KW-1185">Reference proteome</keyword>
<organism evidence="2 3">
    <name type="scientific">Aliishimia ponticola</name>
    <dbReference type="NCBI Taxonomy" id="2499833"/>
    <lineage>
        <taxon>Bacteria</taxon>
        <taxon>Pseudomonadati</taxon>
        <taxon>Pseudomonadota</taxon>
        <taxon>Alphaproteobacteria</taxon>
        <taxon>Rhodobacterales</taxon>
        <taxon>Paracoccaceae</taxon>
        <taxon>Aliishimia</taxon>
    </lineage>
</organism>
<feature type="transmembrane region" description="Helical" evidence="1">
    <location>
        <begin position="50"/>
        <end position="80"/>
    </location>
</feature>